<dbReference type="FunFam" id="2.60.40.60:FF:000368">
    <property type="entry name" value="Cadherin 74A, isoform A"/>
    <property type="match status" value="1"/>
</dbReference>
<dbReference type="FunFam" id="2.60.40.60:FF:000316">
    <property type="entry name" value="Cadherin 74A, isoform A"/>
    <property type="match status" value="1"/>
</dbReference>
<evidence type="ECO:0000256" key="2">
    <source>
        <dbReference type="ARBA" id="ARBA00022475"/>
    </source>
</evidence>
<dbReference type="OrthoDB" id="6491773at2759"/>
<feature type="domain" description="Cadherin" evidence="17">
    <location>
        <begin position="1315"/>
        <end position="1422"/>
    </location>
</feature>
<evidence type="ECO:0000256" key="7">
    <source>
        <dbReference type="ARBA" id="ARBA00022837"/>
    </source>
</evidence>
<evidence type="ECO:0000256" key="6">
    <source>
        <dbReference type="ARBA" id="ARBA00022737"/>
    </source>
</evidence>
<dbReference type="SMART" id="SM00112">
    <property type="entry name" value="CA"/>
    <property type="match status" value="13"/>
</dbReference>
<dbReference type="EMBL" id="GAMC01014688">
    <property type="protein sequence ID" value="JAB91867.1"/>
    <property type="molecule type" value="mRNA"/>
</dbReference>
<sequence>MWSSSPTSQRRQRHRWSPSIILHSQLLQIVQTLLLLSMRSANGQTLNQPPHFVPGSGDMSRFSLLENTPVGSPVYQLRGIDPEGSRLKYSISGPVFSVDRETGVVRLRQELDRETQDTIEVIISITDEGIYGTEPNTISLRREIPVRDYNDNHPTFIGRPYSASVSESLAVGDELEIKPRIIAIDRDEGINAELTIKCVQENDICDTFDVRAERVDDGNYTAHVTLKKPLDYESRPSYIMTVAASDGALESRLTSFASVSINVIDVQDQPPIFTNAPYSATVAENSPAGVNVLTIKAVDGDVGIPRDINLSLDDEVFGHFVLVPFGKPKDGTAILETTNVPLDRENPEILQNGGVYVFTVRATELIDGQPQEDYSTTRVTIVVTDVDDHVPEFNENFFNISIPENLGKSMALPGLSVFVDDRDMGENSRYELALRDIKNSKGIFSVSPKMAQGRVPVVVRILNSTMLDYDVADASLRQFEFELVATVDGEEKSKTVIQVNLQDINDNSPIFEQNTYRFAVPENATINEEFGIFKATDKDSNEFGKITYLLKGFGSDNFYVDPDTGGFHVQKSLDYEKQNSYSLTVVAKDGGGLESNAILYVDVLDVNDNYPIFESDEYTRIIREGTASFEPQFFIRAHDYDGPTQGGGRVKYAIVSENSISGNVFQIDEDSGEITLHKVAKSMDTERGEYELVISATDFGIPPLTNTTRILIRVGISGNQRPIFKGHFQNIENVPVLGPPSYRVSIPENAPAGYNVTTVSAHDPDGLDEQLRYRIVGANDNFEIDEITGLITVSTHAHIDRDANMDSFEITVNAVDAGTPIPETATTTVYVNVKDINDEKPKFEHASYAGYVSERTEQGESVLKVRAIDKDLSSKLEYSITGVVKATTKSGVSITNRSSYKPEEAFRIDSTTGEIFVNSALRHDVAAVITFTVDVRDLNAEVDPEGQIDTTEITIYVQSFKDTNPVFKNKGWTSSKPVIHIVLKEEMPIDSALFILQAEDPVTQTSITNFQLIEPEELEYFQINERTGEIILRKRLDYEALETGKTEFDFQVKATSADGQRSTITKVNITVENVNDNSPIFEESAYKVTIIENKKHPEKVAHVQAHDKDAAFTERDQQLGYHKIVYTLQGEYADLFEINGTTGEIVIAANQTVDRERTPRIILQVKAEDSPGKPTDAKQSTVELTVDVLDVNDNAPEFSQHNYTGVIPENAPVDAFVLKVYANDPDDGPGGEVRYELLDEGDANDLFKINQSNGELKTKRELTGKGRSQPYELVIRAQDNGNQVPKQESLVTDVAVIVYIGDVSANDGIPYIVSPKVGQMANVTENSPIGTPVFQVVASDPDNPKSPSGMLSYKILEDTIDSETFAIDDKSGLITTLQMLDREEKDMYNIILEVSDDGQPRQSVTRILQITVLDVDDHVPHFAREIDAVPTDFRILEEEPEGTVVGNLTAIDEDVGDNALIDYAIIEGNNENVFAIERTKENIAIIKTTKPIDREAVDSYTLTVKCLKLGEPNYSFIGEEYEGSDLSLIQITIRVIDIDDNLPQFSHKDASIGIRINVPIDTVITTVKATDRDAEAPPIIYSIDNVTFVPQFYKRTRKIDSRPLKNLFTMNNQTGELRTGGSFSDYVDGYFQMKIRANNSERVKRHTFNNIKIFVIRDKSLLKFVFARPPTEIQGIIRPFQEKLQQKLKPLGLELHILDTQVLTRADYTLDFTATSSCFQMFKNGAAISLQEMQKLMHSEQMKQELFDVYVEYGVSEVELCSVRKLQVAASMMTSAGTWLVILAAFIGLAAIVAACTACCLKKKYKKHSKRSLQASRAPTEPYTVGMGVPTLYYSEPIYGPLS</sequence>
<dbReference type="SUPFAM" id="SSF49313">
    <property type="entry name" value="Cadherin-like"/>
    <property type="match status" value="14"/>
</dbReference>
<dbReference type="PROSITE" id="PS50268">
    <property type="entry name" value="CADHERIN_2"/>
    <property type="match status" value="13"/>
</dbReference>
<dbReference type="FunFam" id="2.60.40.60:FF:000384">
    <property type="entry name" value="Cadherin 74A, isoform A"/>
    <property type="match status" value="1"/>
</dbReference>
<evidence type="ECO:0000256" key="5">
    <source>
        <dbReference type="ARBA" id="ARBA00022729"/>
    </source>
</evidence>
<dbReference type="FunFam" id="2.60.40.60:FF:000420">
    <property type="entry name" value="Cadherin 74A, isoform A"/>
    <property type="match status" value="1"/>
</dbReference>
<evidence type="ECO:0000313" key="18">
    <source>
        <dbReference type="EMBL" id="JAB91867.1"/>
    </source>
</evidence>
<evidence type="ECO:0000256" key="14">
    <source>
        <dbReference type="PROSITE-ProRule" id="PRU00043"/>
    </source>
</evidence>
<keyword evidence="5 16" id="KW-0732">Signal</keyword>
<dbReference type="CDD" id="cd11304">
    <property type="entry name" value="Cadherin_repeat"/>
    <property type="match status" value="13"/>
</dbReference>
<dbReference type="FunFam" id="2.60.40.60:FF:000098">
    <property type="entry name" value="cadherin-23 isoform X1"/>
    <property type="match status" value="1"/>
</dbReference>
<dbReference type="GO" id="GO:0007156">
    <property type="term" value="P:homophilic cell adhesion via plasma membrane adhesion molecules"/>
    <property type="evidence" value="ECO:0007669"/>
    <property type="project" value="InterPro"/>
</dbReference>
<evidence type="ECO:0000256" key="13">
    <source>
        <dbReference type="ARBA" id="ARBA00059331"/>
    </source>
</evidence>
<dbReference type="GO" id="GO:0001736">
    <property type="term" value="P:establishment of planar polarity"/>
    <property type="evidence" value="ECO:0007669"/>
    <property type="project" value="UniProtKB-ARBA"/>
</dbReference>
<feature type="chain" id="PRO_5004908818" evidence="16">
    <location>
        <begin position="44"/>
        <end position="1843"/>
    </location>
</feature>
<dbReference type="GO" id="GO:0007163">
    <property type="term" value="P:establishment or maintenance of cell polarity"/>
    <property type="evidence" value="ECO:0007669"/>
    <property type="project" value="UniProtKB-ARBA"/>
</dbReference>
<evidence type="ECO:0000256" key="9">
    <source>
        <dbReference type="ARBA" id="ARBA00022989"/>
    </source>
</evidence>
<keyword evidence="11" id="KW-1015">Disulfide bond</keyword>
<dbReference type="PROSITE" id="PS00232">
    <property type="entry name" value="CADHERIN_1"/>
    <property type="match status" value="4"/>
</dbReference>
<dbReference type="FunFam" id="2.60.40.60:FF:000039">
    <property type="entry name" value="FAT atypical cadherin 3"/>
    <property type="match status" value="1"/>
</dbReference>
<keyword evidence="6" id="KW-0677">Repeat</keyword>
<dbReference type="FunFam" id="2.60.40.60:FF:000124">
    <property type="entry name" value="Cadherin-related family member 1"/>
    <property type="match status" value="1"/>
</dbReference>
<dbReference type="FunFam" id="2.60.40.60:FF:000296">
    <property type="entry name" value="Cadherin 74A, isoform A"/>
    <property type="match status" value="1"/>
</dbReference>
<feature type="domain" description="Cadherin" evidence="17">
    <location>
        <begin position="1199"/>
        <end position="1312"/>
    </location>
</feature>
<keyword evidence="4 15" id="KW-0812">Transmembrane</keyword>
<dbReference type="Pfam" id="PF00028">
    <property type="entry name" value="Cadherin"/>
    <property type="match status" value="10"/>
</dbReference>
<reference evidence="18" key="2">
    <citation type="journal article" date="2014" name="BMC Genomics">
        <title>A genomic perspective to assessing quality of mass-reared SIT flies used in Mediterranean fruit fly (Ceratitis capitata) eradication in California.</title>
        <authorList>
            <person name="Calla B."/>
            <person name="Hall B."/>
            <person name="Hou S."/>
            <person name="Geib S.M."/>
        </authorList>
    </citation>
    <scope>NUCLEOTIDE SEQUENCE</scope>
</reference>
<evidence type="ECO:0000256" key="3">
    <source>
        <dbReference type="ARBA" id="ARBA00022536"/>
    </source>
</evidence>
<name>W8B014_CERCA</name>
<gene>
    <name evidence="18" type="primary">CAD23</name>
</gene>
<dbReference type="FunFam" id="2.60.40.60:FF:000266">
    <property type="entry name" value="Cadherin 23"/>
    <property type="match status" value="1"/>
</dbReference>
<keyword evidence="7 14" id="KW-0106">Calcium</keyword>
<dbReference type="GO" id="GO:0048731">
    <property type="term" value="P:system development"/>
    <property type="evidence" value="ECO:0007669"/>
    <property type="project" value="UniProtKB-ARBA"/>
</dbReference>
<feature type="domain" description="Cadherin" evidence="17">
    <location>
        <begin position="56"/>
        <end position="156"/>
    </location>
</feature>
<dbReference type="FunFam" id="2.60.40.60:FF:000118">
    <property type="entry name" value="protocadherin Fat 4"/>
    <property type="match status" value="1"/>
</dbReference>
<evidence type="ECO:0000256" key="10">
    <source>
        <dbReference type="ARBA" id="ARBA00023136"/>
    </source>
</evidence>
<dbReference type="GO" id="GO:0005886">
    <property type="term" value="C:plasma membrane"/>
    <property type="evidence" value="ECO:0007669"/>
    <property type="project" value="UniProtKB-SubCell"/>
</dbReference>
<evidence type="ECO:0000256" key="8">
    <source>
        <dbReference type="ARBA" id="ARBA00022889"/>
    </source>
</evidence>
<dbReference type="InterPro" id="IPR002126">
    <property type="entry name" value="Cadherin-like_dom"/>
</dbReference>
<dbReference type="GO" id="GO:0030154">
    <property type="term" value="P:cell differentiation"/>
    <property type="evidence" value="ECO:0007669"/>
    <property type="project" value="UniProtKB-ARBA"/>
</dbReference>
<evidence type="ECO:0000256" key="1">
    <source>
        <dbReference type="ARBA" id="ARBA00004251"/>
    </source>
</evidence>
<comment type="subcellular location">
    <subcellularLocation>
        <location evidence="1">Cell membrane</location>
        <topology evidence="1">Single-pass type I membrane protein</topology>
    </subcellularLocation>
</comment>
<feature type="domain" description="Cadherin" evidence="17">
    <location>
        <begin position="844"/>
        <end position="967"/>
    </location>
</feature>
<organism evidence="18">
    <name type="scientific">Ceratitis capitata</name>
    <name type="common">Mediterranean fruit fly</name>
    <name type="synonym">Tephritis capitata</name>
    <dbReference type="NCBI Taxonomy" id="7213"/>
    <lineage>
        <taxon>Eukaryota</taxon>
        <taxon>Metazoa</taxon>
        <taxon>Ecdysozoa</taxon>
        <taxon>Arthropoda</taxon>
        <taxon>Hexapoda</taxon>
        <taxon>Insecta</taxon>
        <taxon>Pterygota</taxon>
        <taxon>Neoptera</taxon>
        <taxon>Endopterygota</taxon>
        <taxon>Diptera</taxon>
        <taxon>Brachycera</taxon>
        <taxon>Muscomorpha</taxon>
        <taxon>Tephritoidea</taxon>
        <taxon>Tephritidae</taxon>
        <taxon>Ceratitis</taxon>
        <taxon>Ceratitis</taxon>
    </lineage>
</organism>
<dbReference type="PRINTS" id="PR00205">
    <property type="entry name" value="CADHERIN"/>
</dbReference>
<dbReference type="GO" id="GO:0005509">
    <property type="term" value="F:calcium ion binding"/>
    <property type="evidence" value="ECO:0007669"/>
    <property type="project" value="UniProtKB-UniRule"/>
</dbReference>
<evidence type="ECO:0000256" key="12">
    <source>
        <dbReference type="ARBA" id="ARBA00023180"/>
    </source>
</evidence>
<reference evidence="18" key="1">
    <citation type="submission" date="2013-07" db="EMBL/GenBank/DDBJ databases">
        <authorList>
            <person name="Geib S."/>
        </authorList>
    </citation>
    <scope>NUCLEOTIDE SEQUENCE</scope>
</reference>
<feature type="domain" description="Cadherin" evidence="17">
    <location>
        <begin position="394"/>
        <end position="511"/>
    </location>
</feature>
<keyword evidence="2" id="KW-1003">Cell membrane</keyword>
<feature type="transmembrane region" description="Helical" evidence="15">
    <location>
        <begin position="1779"/>
        <end position="1801"/>
    </location>
</feature>
<feature type="domain" description="Cadherin" evidence="17">
    <location>
        <begin position="614"/>
        <end position="724"/>
    </location>
</feature>
<dbReference type="GO" id="GO:0048513">
    <property type="term" value="P:animal organ development"/>
    <property type="evidence" value="ECO:0007669"/>
    <property type="project" value="UniProtKB-ARBA"/>
</dbReference>
<feature type="domain" description="Cadherin" evidence="17">
    <location>
        <begin position="1082"/>
        <end position="1198"/>
    </location>
</feature>
<feature type="signal peptide" evidence="16">
    <location>
        <begin position="1"/>
        <end position="43"/>
    </location>
</feature>
<feature type="domain" description="Cadherin" evidence="17">
    <location>
        <begin position="157"/>
        <end position="273"/>
    </location>
</feature>
<evidence type="ECO:0000256" key="4">
    <source>
        <dbReference type="ARBA" id="ARBA00022692"/>
    </source>
</evidence>
<feature type="domain" description="Cadherin" evidence="17">
    <location>
        <begin position="738"/>
        <end position="843"/>
    </location>
</feature>
<protein>
    <submittedName>
        <fullName evidence="18">Cadherin-23</fullName>
    </submittedName>
</protein>
<dbReference type="Gene3D" id="2.60.40.60">
    <property type="entry name" value="Cadherins"/>
    <property type="match status" value="14"/>
</dbReference>
<dbReference type="PANTHER" id="PTHR24026">
    <property type="entry name" value="FAT ATYPICAL CADHERIN-RELATED"/>
    <property type="match status" value="1"/>
</dbReference>
<evidence type="ECO:0000256" key="16">
    <source>
        <dbReference type="SAM" id="SignalP"/>
    </source>
</evidence>
<comment type="function">
    <text evidence="13">Cadherins are calcium-dependent cell adhesion proteins. They preferentially interact with themselves in a homophilic manner in connecting cells.</text>
</comment>
<keyword evidence="9 15" id="KW-1133">Transmembrane helix</keyword>
<keyword evidence="12" id="KW-0325">Glycoprotein</keyword>
<feature type="domain" description="Cadherin" evidence="17">
    <location>
        <begin position="1427"/>
        <end position="1545"/>
    </location>
</feature>
<evidence type="ECO:0000256" key="15">
    <source>
        <dbReference type="SAM" id="Phobius"/>
    </source>
</evidence>
<evidence type="ECO:0000256" key="11">
    <source>
        <dbReference type="ARBA" id="ARBA00023157"/>
    </source>
</evidence>
<dbReference type="FunFam" id="2.60.40.60:FF:000308">
    <property type="entry name" value="Cadherin 74A, isoform A"/>
    <property type="match status" value="1"/>
</dbReference>
<dbReference type="FunFam" id="2.60.40.60:FF:000168">
    <property type="entry name" value="Cadherin-related family member 2"/>
    <property type="match status" value="1"/>
</dbReference>
<feature type="domain" description="Cadherin" evidence="17">
    <location>
        <begin position="975"/>
        <end position="1081"/>
    </location>
</feature>
<dbReference type="PANTHER" id="PTHR24026:SF136">
    <property type="entry name" value="PROTOCADHERIN-23"/>
    <property type="match status" value="1"/>
</dbReference>
<feature type="domain" description="Cadherin" evidence="17">
    <location>
        <begin position="274"/>
        <end position="393"/>
    </location>
</feature>
<dbReference type="GO" id="GO:0048589">
    <property type="term" value="P:developmental growth"/>
    <property type="evidence" value="ECO:0007669"/>
    <property type="project" value="UniProtKB-ARBA"/>
</dbReference>
<feature type="domain" description="Cadherin" evidence="17">
    <location>
        <begin position="512"/>
        <end position="613"/>
    </location>
</feature>
<keyword evidence="3" id="KW-0245">EGF-like domain</keyword>
<dbReference type="InterPro" id="IPR020894">
    <property type="entry name" value="Cadherin_CS"/>
</dbReference>
<dbReference type="InterPro" id="IPR015919">
    <property type="entry name" value="Cadherin-like_sf"/>
</dbReference>
<proteinExistence type="evidence at transcript level"/>
<evidence type="ECO:0000259" key="17">
    <source>
        <dbReference type="PROSITE" id="PS50268"/>
    </source>
</evidence>
<keyword evidence="10 15" id="KW-0472">Membrane</keyword>
<keyword evidence="8" id="KW-0130">Cell adhesion</keyword>
<accession>W8B014</accession>
<dbReference type="FunFam" id="2.60.40.60:FF:000351">
    <property type="entry name" value="Cadherin 74A, isoform A"/>
    <property type="match status" value="1"/>
</dbReference>